<dbReference type="HAMAP" id="MF_02019">
    <property type="entry name" value="MurF"/>
    <property type="match status" value="1"/>
</dbReference>
<gene>
    <name evidence="10 15" type="primary">murF</name>
    <name evidence="15" type="ORF">HCU74_15860</name>
</gene>
<keyword evidence="2 10" id="KW-0436">Ligase</keyword>
<dbReference type="Gene3D" id="3.40.1190.10">
    <property type="entry name" value="Mur-like, catalytic domain"/>
    <property type="match status" value="1"/>
</dbReference>
<dbReference type="Proteomes" id="UP000765845">
    <property type="component" value="Unassembled WGS sequence"/>
</dbReference>
<dbReference type="Gene3D" id="3.90.190.20">
    <property type="entry name" value="Mur ligase, C-terminal domain"/>
    <property type="match status" value="1"/>
</dbReference>
<evidence type="ECO:0000256" key="5">
    <source>
        <dbReference type="ARBA" id="ARBA00022840"/>
    </source>
</evidence>
<dbReference type="Pfam" id="PF01225">
    <property type="entry name" value="Mur_ligase"/>
    <property type="match status" value="1"/>
</dbReference>
<evidence type="ECO:0000259" key="12">
    <source>
        <dbReference type="Pfam" id="PF01225"/>
    </source>
</evidence>
<sequence>MIKPMMLSQIAELVTGVHRGDDVAIHSVSTDSRNMPDQALFVALRGEKFDGNQFVEGAKQRGAVAALVSSPSTHLPCVEVVDTRKALGIVARENRRAYSGPVIALTGSSGKTSTKELLAAILSEEGPVLATRGNLNNEIGLPLTLLNISHHHRYAVTEMGAAKSGDIAYLCGFAEPTIAILTNAQAAHIAGFGSLDGVANTKGEIFTALAAEGVAIINADDVYADLWLKMAAHCRRCTFSLHSSSADVYASDINRDQQGNQSFTLCSFAGNVAVTLPLPGEHMIRNALAAAAAALSAGATLQSVAAGLGRAKNAEGRLSRHDIGGITLFDDSYNANPGSVAAAIKVLAEQLGTRYLVLGTMAELGENAPQHHRDIALMARQSGIECLLCVGEFAELMAAEFGDGGRAFRDKIALQQDVLQHIRSGDAVLVKGSRSAAMDTVVQALKTNLNGEPG</sequence>
<dbReference type="InterPro" id="IPR000713">
    <property type="entry name" value="Mur_ligase_N"/>
</dbReference>
<feature type="domain" description="Mur ligase N-terminal catalytic" evidence="12">
    <location>
        <begin position="25"/>
        <end position="90"/>
    </location>
</feature>
<evidence type="ECO:0000256" key="2">
    <source>
        <dbReference type="ARBA" id="ARBA00022598"/>
    </source>
</evidence>
<organism evidence="15 16">
    <name type="scientific">Spongiibacter thalassae</name>
    <dbReference type="NCBI Taxonomy" id="2721624"/>
    <lineage>
        <taxon>Bacteria</taxon>
        <taxon>Pseudomonadati</taxon>
        <taxon>Pseudomonadota</taxon>
        <taxon>Gammaproteobacteria</taxon>
        <taxon>Cellvibrionales</taxon>
        <taxon>Spongiibacteraceae</taxon>
        <taxon>Spongiibacter</taxon>
    </lineage>
</organism>
<dbReference type="InterPro" id="IPR013221">
    <property type="entry name" value="Mur_ligase_cen"/>
</dbReference>
<keyword evidence="1 10" id="KW-0963">Cytoplasm</keyword>
<evidence type="ECO:0000256" key="4">
    <source>
        <dbReference type="ARBA" id="ARBA00022741"/>
    </source>
</evidence>
<accession>A0ABX1GIV5</accession>
<keyword evidence="16" id="KW-1185">Reference proteome</keyword>
<dbReference type="InterPro" id="IPR036565">
    <property type="entry name" value="Mur-like_cat_sf"/>
</dbReference>
<dbReference type="SUPFAM" id="SSF53623">
    <property type="entry name" value="MurD-like peptide ligases, catalytic domain"/>
    <property type="match status" value="1"/>
</dbReference>
<keyword evidence="5 10" id="KW-0067">ATP-binding</keyword>
<feature type="domain" description="Mur ligase central" evidence="14">
    <location>
        <begin position="106"/>
        <end position="294"/>
    </location>
</feature>
<dbReference type="NCBIfam" id="TIGR01143">
    <property type="entry name" value="murF"/>
    <property type="match status" value="1"/>
</dbReference>
<evidence type="ECO:0000313" key="16">
    <source>
        <dbReference type="Proteomes" id="UP000765845"/>
    </source>
</evidence>
<comment type="function">
    <text evidence="10 11">Involved in cell wall formation. Catalyzes the final step in the synthesis of UDP-N-acetylmuramoyl-pentapeptide, the precursor of murein.</text>
</comment>
<comment type="catalytic activity">
    <reaction evidence="10 11">
        <text>D-alanyl-D-alanine + UDP-N-acetyl-alpha-D-muramoyl-L-alanyl-gamma-D-glutamyl-meso-2,6-diaminopimelate + ATP = UDP-N-acetyl-alpha-D-muramoyl-L-alanyl-gamma-D-glutamyl-meso-2,6-diaminopimeloyl-D-alanyl-D-alanine + ADP + phosphate + H(+)</text>
        <dbReference type="Rhea" id="RHEA:28374"/>
        <dbReference type="ChEBI" id="CHEBI:15378"/>
        <dbReference type="ChEBI" id="CHEBI:30616"/>
        <dbReference type="ChEBI" id="CHEBI:43474"/>
        <dbReference type="ChEBI" id="CHEBI:57822"/>
        <dbReference type="ChEBI" id="CHEBI:61386"/>
        <dbReference type="ChEBI" id="CHEBI:83905"/>
        <dbReference type="ChEBI" id="CHEBI:456216"/>
        <dbReference type="EC" id="6.3.2.10"/>
    </reaction>
</comment>
<keyword evidence="7 10" id="KW-0573">Peptidoglycan synthesis</keyword>
<dbReference type="PANTHER" id="PTHR43024:SF1">
    <property type="entry name" value="UDP-N-ACETYLMURAMOYL-TRIPEPTIDE--D-ALANYL-D-ALANINE LIGASE"/>
    <property type="match status" value="1"/>
</dbReference>
<comment type="similarity">
    <text evidence="10">Belongs to the MurCDEF family. MurF subfamily.</text>
</comment>
<comment type="caution">
    <text evidence="15">The sequence shown here is derived from an EMBL/GenBank/DDBJ whole genome shotgun (WGS) entry which is preliminary data.</text>
</comment>
<evidence type="ECO:0000256" key="3">
    <source>
        <dbReference type="ARBA" id="ARBA00022618"/>
    </source>
</evidence>
<dbReference type="EC" id="6.3.2.10" evidence="10 11"/>
<evidence type="ECO:0000256" key="8">
    <source>
        <dbReference type="ARBA" id="ARBA00023306"/>
    </source>
</evidence>
<dbReference type="Pfam" id="PF08245">
    <property type="entry name" value="Mur_ligase_M"/>
    <property type="match status" value="1"/>
</dbReference>
<evidence type="ECO:0000256" key="7">
    <source>
        <dbReference type="ARBA" id="ARBA00022984"/>
    </source>
</evidence>
<dbReference type="GO" id="GO:0016874">
    <property type="term" value="F:ligase activity"/>
    <property type="evidence" value="ECO:0007669"/>
    <property type="project" value="UniProtKB-KW"/>
</dbReference>
<dbReference type="SUPFAM" id="SSF63418">
    <property type="entry name" value="MurE/MurF N-terminal domain"/>
    <property type="match status" value="1"/>
</dbReference>
<evidence type="ECO:0000259" key="13">
    <source>
        <dbReference type="Pfam" id="PF02875"/>
    </source>
</evidence>
<dbReference type="InterPro" id="IPR004101">
    <property type="entry name" value="Mur_ligase_C"/>
</dbReference>
<dbReference type="RefSeq" id="WP_168451404.1">
    <property type="nucleotide sequence ID" value="NZ_JAAWWK010000006.1"/>
</dbReference>
<dbReference type="InterPro" id="IPR051046">
    <property type="entry name" value="MurCDEF_CellWall_CoF430Synth"/>
</dbReference>
<dbReference type="Pfam" id="PF02875">
    <property type="entry name" value="Mur_ligase_C"/>
    <property type="match status" value="1"/>
</dbReference>
<keyword evidence="4 10" id="KW-0547">Nucleotide-binding</keyword>
<keyword evidence="6 10" id="KW-0133">Cell shape</keyword>
<comment type="pathway">
    <text evidence="10 11">Cell wall biogenesis; peptidoglycan biosynthesis.</text>
</comment>
<keyword evidence="3 10" id="KW-0132">Cell division</keyword>
<evidence type="ECO:0000313" key="15">
    <source>
        <dbReference type="EMBL" id="NKI18885.1"/>
    </source>
</evidence>
<dbReference type="PANTHER" id="PTHR43024">
    <property type="entry name" value="UDP-N-ACETYLMURAMOYL-TRIPEPTIDE--D-ALANYL-D-ALANINE LIGASE"/>
    <property type="match status" value="1"/>
</dbReference>
<evidence type="ECO:0000256" key="1">
    <source>
        <dbReference type="ARBA" id="ARBA00022490"/>
    </source>
</evidence>
<evidence type="ECO:0000256" key="6">
    <source>
        <dbReference type="ARBA" id="ARBA00022960"/>
    </source>
</evidence>
<proteinExistence type="inferred from homology"/>
<comment type="subcellular location">
    <subcellularLocation>
        <location evidence="10 11">Cytoplasm</location>
    </subcellularLocation>
</comment>
<keyword evidence="9 10" id="KW-0961">Cell wall biogenesis/degradation</keyword>
<dbReference type="EMBL" id="JAAWWK010000006">
    <property type="protein sequence ID" value="NKI18885.1"/>
    <property type="molecule type" value="Genomic_DNA"/>
</dbReference>
<protein>
    <recommendedName>
        <fullName evidence="10 11">UDP-N-acetylmuramoyl-tripeptide--D-alanyl-D-alanine ligase</fullName>
        <ecNumber evidence="10 11">6.3.2.10</ecNumber>
    </recommendedName>
    <alternativeName>
        <fullName evidence="10">D-alanyl-D-alanine-adding enzyme</fullName>
    </alternativeName>
</protein>
<feature type="domain" description="Mur ligase C-terminal" evidence="13">
    <location>
        <begin position="316"/>
        <end position="434"/>
    </location>
</feature>
<dbReference type="InterPro" id="IPR035911">
    <property type="entry name" value="MurE/MurF_N"/>
</dbReference>
<dbReference type="InterPro" id="IPR036615">
    <property type="entry name" value="Mur_ligase_C_dom_sf"/>
</dbReference>
<name>A0ABX1GIV5_9GAMM</name>
<dbReference type="Gene3D" id="3.40.1390.10">
    <property type="entry name" value="MurE/MurF, N-terminal domain"/>
    <property type="match status" value="1"/>
</dbReference>
<feature type="binding site" evidence="10">
    <location>
        <begin position="107"/>
        <end position="113"/>
    </location>
    <ligand>
        <name>ATP</name>
        <dbReference type="ChEBI" id="CHEBI:30616"/>
    </ligand>
</feature>
<dbReference type="InterPro" id="IPR005863">
    <property type="entry name" value="UDP-N-AcMur_synth"/>
</dbReference>
<evidence type="ECO:0000256" key="11">
    <source>
        <dbReference type="RuleBase" id="RU004136"/>
    </source>
</evidence>
<evidence type="ECO:0000256" key="9">
    <source>
        <dbReference type="ARBA" id="ARBA00023316"/>
    </source>
</evidence>
<evidence type="ECO:0000256" key="10">
    <source>
        <dbReference type="HAMAP-Rule" id="MF_02019"/>
    </source>
</evidence>
<evidence type="ECO:0000259" key="14">
    <source>
        <dbReference type="Pfam" id="PF08245"/>
    </source>
</evidence>
<reference evidence="15 16" key="1">
    <citation type="submission" date="2020-04" db="EMBL/GenBank/DDBJ databases">
        <authorList>
            <person name="Yoon J."/>
        </authorList>
    </citation>
    <scope>NUCLEOTIDE SEQUENCE [LARGE SCALE GENOMIC DNA]</scope>
    <source>
        <strain evidence="15 16">KMU-166</strain>
    </source>
</reference>
<keyword evidence="8 10" id="KW-0131">Cell cycle</keyword>
<dbReference type="SUPFAM" id="SSF53244">
    <property type="entry name" value="MurD-like peptide ligases, peptide-binding domain"/>
    <property type="match status" value="1"/>
</dbReference>